<feature type="disulfide bond" evidence="9">
    <location>
        <begin position="1808"/>
        <end position="1826"/>
    </location>
</feature>
<feature type="disulfide bond" evidence="9">
    <location>
        <begin position="633"/>
        <end position="645"/>
    </location>
</feature>
<evidence type="ECO:0000256" key="3">
    <source>
        <dbReference type="ARBA" id="ARBA00022737"/>
    </source>
</evidence>
<feature type="disulfide bond" evidence="9">
    <location>
        <begin position="1668"/>
        <end position="1680"/>
    </location>
</feature>
<feature type="disulfide bond" evidence="9">
    <location>
        <begin position="767"/>
        <end position="779"/>
    </location>
</feature>
<keyword evidence="4" id="KW-1133">Transmembrane helix</keyword>
<evidence type="ECO:0000256" key="7">
    <source>
        <dbReference type="ARBA" id="ARBA00023170"/>
    </source>
</evidence>
<feature type="disulfide bond" evidence="9">
    <location>
        <begin position="774"/>
        <end position="792"/>
    </location>
</feature>
<feature type="disulfide bond" evidence="9">
    <location>
        <begin position="1302"/>
        <end position="1314"/>
    </location>
</feature>
<dbReference type="InterPro" id="IPR003598">
    <property type="entry name" value="Ig_sub2"/>
</dbReference>
<feature type="disulfide bond" evidence="9">
    <location>
        <begin position="63"/>
        <end position="78"/>
    </location>
</feature>
<evidence type="ECO:0000256" key="2">
    <source>
        <dbReference type="ARBA" id="ARBA00022692"/>
    </source>
</evidence>
<dbReference type="InterPro" id="IPR036055">
    <property type="entry name" value="LDL_receptor-like_sf"/>
</dbReference>
<dbReference type="CDD" id="cd00112">
    <property type="entry name" value="LDLa"/>
    <property type="match status" value="17"/>
</dbReference>
<feature type="disulfide bond" evidence="9">
    <location>
        <begin position="1675"/>
        <end position="1693"/>
    </location>
</feature>
<dbReference type="SUPFAM" id="SSF48726">
    <property type="entry name" value="Immunoglobulin"/>
    <property type="match status" value="1"/>
</dbReference>
<feature type="disulfide bond" evidence="9">
    <location>
        <begin position="900"/>
        <end position="912"/>
    </location>
</feature>
<accession>A0A183SDB4</accession>
<feature type="disulfide bond" evidence="9">
    <location>
        <begin position="1443"/>
        <end position="1461"/>
    </location>
</feature>
<evidence type="ECO:0000256" key="1">
    <source>
        <dbReference type="ARBA" id="ARBA00004167"/>
    </source>
</evidence>
<feature type="disulfide bond" evidence="9">
    <location>
        <begin position="1034"/>
        <end position="1046"/>
    </location>
</feature>
<evidence type="ECO:0000313" key="11">
    <source>
        <dbReference type="WBParaSite" id="SSLN_0000228201-mRNA-1"/>
    </source>
</evidence>
<dbReference type="Pfam" id="PF00057">
    <property type="entry name" value="Ldl_recept_a"/>
    <property type="match status" value="14"/>
</dbReference>
<feature type="disulfide bond" evidence="9">
    <location>
        <begin position="1175"/>
        <end position="1193"/>
    </location>
</feature>
<feature type="disulfide bond" evidence="9">
    <location>
        <begin position="1041"/>
        <end position="1059"/>
    </location>
</feature>
<dbReference type="SMART" id="SM00408">
    <property type="entry name" value="IGc2"/>
    <property type="match status" value="1"/>
</dbReference>
<dbReference type="InterPro" id="IPR013783">
    <property type="entry name" value="Ig-like_fold"/>
</dbReference>
<dbReference type="Gene3D" id="2.60.40.10">
    <property type="entry name" value="Immunoglobulins"/>
    <property type="match status" value="1"/>
</dbReference>
<evidence type="ECO:0000259" key="10">
    <source>
        <dbReference type="PROSITE" id="PS50835"/>
    </source>
</evidence>
<dbReference type="GO" id="GO:0005886">
    <property type="term" value="C:plasma membrane"/>
    <property type="evidence" value="ECO:0007669"/>
    <property type="project" value="TreeGrafter"/>
</dbReference>
<keyword evidence="7" id="KW-0675">Receptor</keyword>
<organism evidence="11">
    <name type="scientific">Schistocephalus solidus</name>
    <name type="common">Tapeworm</name>
    <dbReference type="NCBI Taxonomy" id="70667"/>
    <lineage>
        <taxon>Eukaryota</taxon>
        <taxon>Metazoa</taxon>
        <taxon>Spiralia</taxon>
        <taxon>Lophotrochozoa</taxon>
        <taxon>Platyhelminthes</taxon>
        <taxon>Cestoda</taxon>
        <taxon>Eucestoda</taxon>
        <taxon>Diphyllobothriidea</taxon>
        <taxon>Diphyllobothriidae</taxon>
        <taxon>Schistocephalus</taxon>
    </lineage>
</organism>
<name>A0A183SDB4_SCHSO</name>
<feature type="disulfide bond" evidence="9">
    <location>
        <begin position="2185"/>
        <end position="2203"/>
    </location>
</feature>
<feature type="disulfide bond" evidence="9">
    <location>
        <begin position="182"/>
        <end position="200"/>
    </location>
</feature>
<dbReference type="PROSITE" id="PS50835">
    <property type="entry name" value="IG_LIKE"/>
    <property type="match status" value="1"/>
</dbReference>
<keyword evidence="5" id="KW-0472">Membrane</keyword>
<feature type="disulfide bond" evidence="9">
    <location>
        <begin position="1168"/>
        <end position="1180"/>
    </location>
</feature>
<dbReference type="SUPFAM" id="SSF57424">
    <property type="entry name" value="LDL receptor-like module"/>
    <property type="match status" value="16"/>
</dbReference>
<feature type="disulfide bond" evidence="9">
    <location>
        <begin position="44"/>
        <end position="56"/>
    </location>
</feature>
<feature type="disulfide bond" evidence="9">
    <location>
        <begin position="1309"/>
        <end position="1327"/>
    </location>
</feature>
<feature type="disulfide bond" evidence="9">
    <location>
        <begin position="2044"/>
        <end position="2056"/>
    </location>
</feature>
<keyword evidence="2" id="KW-0812">Transmembrane</keyword>
<dbReference type="WBParaSite" id="SSLN_0000228201-mRNA-1">
    <property type="protein sequence ID" value="SSLN_0000228201-mRNA-1"/>
    <property type="gene ID" value="SSLN_0000228201"/>
</dbReference>
<evidence type="ECO:0000256" key="9">
    <source>
        <dbReference type="PROSITE-ProRule" id="PRU00124"/>
    </source>
</evidence>
<dbReference type="SMART" id="SM00409">
    <property type="entry name" value="IG"/>
    <property type="match status" value="1"/>
</dbReference>
<evidence type="ECO:0000256" key="5">
    <source>
        <dbReference type="ARBA" id="ARBA00023136"/>
    </source>
</evidence>
<feature type="disulfide bond" evidence="9">
    <location>
        <begin position="2384"/>
        <end position="2399"/>
    </location>
</feature>
<dbReference type="Gene3D" id="4.10.400.10">
    <property type="entry name" value="Low-density Lipoprotein Receptor"/>
    <property type="match status" value="15"/>
</dbReference>
<dbReference type="PROSITE" id="PS50068">
    <property type="entry name" value="LDLRA_2"/>
    <property type="match status" value="17"/>
</dbReference>
<dbReference type="GO" id="GO:0043235">
    <property type="term" value="C:receptor complex"/>
    <property type="evidence" value="ECO:0007669"/>
    <property type="project" value="TreeGrafter"/>
</dbReference>
<feature type="disulfide bond" evidence="9">
    <location>
        <begin position="51"/>
        <end position="69"/>
    </location>
</feature>
<evidence type="ECO:0000256" key="4">
    <source>
        <dbReference type="ARBA" id="ARBA00022989"/>
    </source>
</evidence>
<dbReference type="Pfam" id="PF13927">
    <property type="entry name" value="Ig_3"/>
    <property type="match status" value="1"/>
</dbReference>
<keyword evidence="3" id="KW-0677">Repeat</keyword>
<feature type="disulfide bond" evidence="9">
    <location>
        <begin position="907"/>
        <end position="925"/>
    </location>
</feature>
<feature type="disulfide bond" evidence="9">
    <location>
        <begin position="26"/>
        <end position="41"/>
    </location>
</feature>
<feature type="domain" description="Ig-like" evidence="10">
    <location>
        <begin position="2402"/>
        <end position="2496"/>
    </location>
</feature>
<dbReference type="InterPro" id="IPR051221">
    <property type="entry name" value="LDLR-related"/>
</dbReference>
<dbReference type="InterPro" id="IPR002172">
    <property type="entry name" value="LDrepeatLR_classA_rpt"/>
</dbReference>
<dbReference type="InterPro" id="IPR023415">
    <property type="entry name" value="LDLR_class-A_CS"/>
</dbReference>
<feature type="disulfide bond" evidence="9">
    <location>
        <begin position="640"/>
        <end position="658"/>
    </location>
</feature>
<sequence length="2505" mass="275071">LWLIVKCRYGDIRCGSGECIRPQQQCDGRRDCADGSDELNCMDCREGDIRCGSGDCIRPQQQCDGRPDCEDGSDEINCSEGQVIISPGQIVKPAWVPFSFTCTTTRSTGRPMVVFADTRQPVNTDVRFSVARPTDNSVVVSADQGLSDIQKNMTIDCYISSGKQKEIQISVEQICAIGQCQCRDGTCLSKSQFCDGRKDCTDGSDEHPQFCGDIGQKTGIILLPDRILTKPWRSFDFYCTSTRGGQPVVYTLPEGRPLALDRRFRVVHLNMTTIRVIAPQGLRSPEEANNFVCVNANGDRREITLVVERTCPQGQLPCRSGECRSRGDFCDGKVDCDGSDEDGSFCDTAAVGVVVTPDTIVTSPWVPISFLCIASLDSGPRLIFADGKRPIEGDSRFQVARLKPNIIQVSAEDEPKPGVIIRPSHVKVPAWTRFEFICIHPKDQDVRVVFSQNKREVSEDSRFSVRKLNATTTQISAPQGLRDMDDTSISCISITGEREEIGIVIEDAESSCRQTHQFCDGKADCPDRSDEYSDFCQGAVPFLTIVPSRIVTWPWKSFEFTCVSLSPASIQFVFQDDGHPIDADARFRIVKLNDSAIHASLPLGLRDLDDVVIECVTSNGSRKEIEVVVEDLCPSGYSRCKDGSCVRSVAFCDGKYDCKDRSDESAVFCRDTPRPIIVSPDIITTPPWVRFEFLCIAPRGGHVEVVFQRDGSLVQVDPRFRTEWLNETALRVTAPSGILGMDGSLVIECRISTGEKSNITITVTDPCPTGQWRCQNGECRPRSAFCNGIADCSDGSDELPQFCKDVPGSSVKVIPGNFTIPAWKPFRFLCVTRPGSQAHLLHRNGRPLDSDPRFRVVRLNNSAVEATAPQGLRDADSLKIDCLNNDGTSQSITITVTSGCPRSQSQCQNGQCIRSDAFCDGNRDCSDGSDELNLFCGELPVPSIVIIPGSVTTLPWRSFQFMCMAPKGNLASVVFELDGRPVENDTRFRLVRFNESAIQVTAPSGLRGMDDVVITCTTVNGERKEITITVADRCPSGYAQCQDGECIKSSEFCDGKVDCRDSSDEDVQFCREAFETSITIIPGSVVTVPWKSFEFVCITRTGSVANVMFQHNGMPIDPDARFRLTRYNSTAIKVTAPQGLRGMDDVVLVCATSAGIKKEITVTVNEPCSPGYSQCRDGPCIPQSAFCDQRVDCRDGSDEKVEFCRDYFTPSITIIPGSITTVPWKDFKFVCVTPAGSLANVLFRSDGRPVDTDPRYEVVRLNQTAVQVTAPRGLRGMDTDVLVCTSSTGDKKEIVVTIQDACPSGYSQCRDGTCVSLSSFCDGQVDCQDRSDEEGQFCREDPTPTITIVPGNVTTPPWKSFEFLCVSRAGTLPTAVFQRDGRPVDADPRFNVVRLNDTAVRVTAPRGLRDIDDVTFVCVTSTGAKKEIFVTITETCTPGYSQCQDGSCVPTSALCDERTDCRDNSDEDESFCRDYLTPSIVITPGSVTTLPWRRFEFTCAAQADSLASVLFQKDGRPVHVDPRFKVVRINSTTVQVVAPQGLRGMDDMVLIVKELQEKDIPAAEERVEVREDGPITGLTITPEHIIEPPWTPFKFTCAASPGIRLSVVFARDQKPVELDPRFIVSRKENAIEVTAPGGLLQMDANEEIACVSPESGFDIVEIIIEERCGAGFLQCADGRCLAESRFCDGLSDCADGSDEQPVFCRDSKPGVVVIPETIKKPAWVSFSFVCLTSGRQRPTVVFASSRLPVETDGRFQVTHLNATAIEVAAPTGLRGEDDSTVLECIVSDIGRRITVTIEDNCGPSYMQCGDGRCIPTSDFCDGKPDCGDGSDEFNNYCQQTVSSWNPKRQANKALVSAISSTSSLPLAATTTTYVSRPAPPNLSCQHHARNFPSRIGLASYLRIHRTETGEPVPGALAYSHHARLHHRHCSYTFTHLVDPLGHMRPNAAGQPDVVVNPGRTHTRPWIPITFTCTSLSGGNPRFVFTSTGGALEEDPRFTVRRVNATTIEATAPEGLRKLELGEGIECVGPSGSRRPVIIIAEDICGPGRQPCLDGTCLPTSQFCNGGVDCRDGSDEFRKHCPESKPGLIITPDRIITPPWRIFRFLCIAPSDHYPEAIFVTDRKPVEQDPRYRVRRVNTTVLEVSAPDGLRNPSDSTEIECSIRTGDREVISITVEDRCGSARLPCRNGVCLPSNVFCDGKRDCTDGSDELPNFCPELKPVSSGVRFSPSEQRVRPGQPIRLECSALKPDPRVQPIVEFGDGTPVEVDSQFRVEYEQPGRVVITLPQGSKVSWRRKTFRCIHFSVQLSTDVCDAITKKCETVDGKPPKISYFQEHWRCDGENDCGNGYDELRCENYTRVPGMDCGGPTLPCPGTQNLIIPIAYRCDGQADCPGGEDEVGCTQPTVLTQEQQQRKEVRRGGTLVLECEVLGVPPPVIIWRYNWGCLRDSTNGRARVEPVRSTRGCAASRSRLTITNFQEGDDGIYNCEGLSGVNRALSEDILAVLVD</sequence>
<dbReference type="InterPro" id="IPR003599">
    <property type="entry name" value="Ig_sub"/>
</dbReference>
<feature type="disulfide bond" evidence="9">
    <location>
        <begin position="311"/>
        <end position="323"/>
    </location>
</feature>
<comment type="subcellular location">
    <subcellularLocation>
        <location evidence="1">Membrane</location>
        <topology evidence="1">Single-pass membrane protein</topology>
    </subcellularLocation>
</comment>
<dbReference type="InterPro" id="IPR036179">
    <property type="entry name" value="Ig-like_dom_sf"/>
</dbReference>
<feature type="disulfide bond" evidence="9">
    <location>
        <begin position="318"/>
        <end position="336"/>
    </location>
</feature>
<feature type="disulfide bond" evidence="9">
    <location>
        <begin position="2337"/>
        <end position="2352"/>
    </location>
</feature>
<reference evidence="11" key="1">
    <citation type="submission" date="2016-06" db="UniProtKB">
        <authorList>
            <consortium name="WormBaseParasite"/>
        </authorList>
    </citation>
    <scope>IDENTIFICATION</scope>
</reference>
<dbReference type="Gene3D" id="2.40.128.620">
    <property type="match status" value="2"/>
</dbReference>
<dbReference type="PANTHER" id="PTHR22722">
    <property type="entry name" value="LOW-DENSITY LIPOPROTEIN RECEPTOR-RELATED PROTEIN 2-RELATED"/>
    <property type="match status" value="1"/>
</dbReference>
<dbReference type="InterPro" id="IPR007110">
    <property type="entry name" value="Ig-like_dom"/>
</dbReference>
<keyword evidence="6 9" id="KW-1015">Disulfide bond</keyword>
<feature type="disulfide bond" evidence="9">
    <location>
        <begin position="7"/>
        <end position="19"/>
    </location>
</feature>
<feature type="disulfide bond" evidence="9">
    <location>
        <begin position="2178"/>
        <end position="2190"/>
    </location>
</feature>
<protein>
    <submittedName>
        <fullName evidence="11">Ig-like domain-containing protein</fullName>
    </submittedName>
</protein>
<feature type="disulfide bond" evidence="9">
    <location>
        <begin position="1801"/>
        <end position="1813"/>
    </location>
</feature>
<feature type="disulfide bond" evidence="9">
    <location>
        <begin position="175"/>
        <end position="187"/>
    </location>
</feature>
<dbReference type="PRINTS" id="PR00261">
    <property type="entry name" value="LDLRECEPTOR"/>
</dbReference>
<dbReference type="PROSITE" id="PS01209">
    <property type="entry name" value="LDLRA_1"/>
    <property type="match status" value="9"/>
</dbReference>
<feature type="disulfide bond" evidence="9">
    <location>
        <begin position="14"/>
        <end position="32"/>
    </location>
</feature>
<feature type="disulfide bond" evidence="9">
    <location>
        <begin position="1436"/>
        <end position="1448"/>
    </location>
</feature>
<dbReference type="SMART" id="SM00192">
    <property type="entry name" value="LDLa"/>
    <property type="match status" value="18"/>
</dbReference>
<feature type="disulfide bond" evidence="9">
    <location>
        <begin position="2051"/>
        <end position="2069"/>
    </location>
</feature>
<proteinExistence type="predicted"/>
<evidence type="ECO:0000256" key="8">
    <source>
        <dbReference type="ARBA" id="ARBA00023180"/>
    </source>
</evidence>
<keyword evidence="8" id="KW-0325">Glycoprotein</keyword>
<evidence type="ECO:0000256" key="6">
    <source>
        <dbReference type="ARBA" id="ARBA00023157"/>
    </source>
</evidence>
<comment type="caution">
    <text evidence="9">Lacks conserved residue(s) required for the propagation of feature annotation.</text>
</comment>